<accession>A0AAV6I9P0</accession>
<dbReference type="FunFam" id="3.10.10.10:FF:000007">
    <property type="entry name" value="Retrovirus-related Pol polyprotein from transposon 17.6-like Protein"/>
    <property type="match status" value="1"/>
</dbReference>
<evidence type="ECO:0000256" key="4">
    <source>
        <dbReference type="ARBA" id="ARBA00022722"/>
    </source>
</evidence>
<dbReference type="InterPro" id="IPR012337">
    <property type="entry name" value="RNaseH-like_sf"/>
</dbReference>
<evidence type="ECO:0000256" key="1">
    <source>
        <dbReference type="ARBA" id="ARBA00022670"/>
    </source>
</evidence>
<feature type="domain" description="RNase H type-1" evidence="11">
    <location>
        <begin position="813"/>
        <end position="942"/>
    </location>
</feature>
<dbReference type="GO" id="GO:0006508">
    <property type="term" value="P:proteolysis"/>
    <property type="evidence" value="ECO:0007669"/>
    <property type="project" value="UniProtKB-KW"/>
</dbReference>
<dbReference type="Pfam" id="PF00078">
    <property type="entry name" value="RVT_1"/>
    <property type="match status" value="1"/>
</dbReference>
<dbReference type="GO" id="GO:0006310">
    <property type="term" value="P:DNA recombination"/>
    <property type="evidence" value="ECO:0007669"/>
    <property type="project" value="UniProtKB-KW"/>
</dbReference>
<feature type="region of interest" description="Disordered" evidence="10">
    <location>
        <begin position="242"/>
        <end position="267"/>
    </location>
</feature>
<dbReference type="PANTHER" id="PTHR37984:SF5">
    <property type="entry name" value="PROTEIN NYNRIN-LIKE"/>
    <property type="match status" value="1"/>
</dbReference>
<dbReference type="Gene3D" id="3.10.10.10">
    <property type="entry name" value="HIV Type 1 Reverse Transcriptase, subunit A, domain 1"/>
    <property type="match status" value="1"/>
</dbReference>
<dbReference type="PANTHER" id="PTHR37984">
    <property type="entry name" value="PROTEIN CBG26694"/>
    <property type="match status" value="1"/>
</dbReference>
<dbReference type="InterPro" id="IPR000477">
    <property type="entry name" value="RT_dom"/>
</dbReference>
<keyword evidence="4" id="KW-0540">Nuclease</keyword>
<dbReference type="SUPFAM" id="SSF56672">
    <property type="entry name" value="DNA/RNA polymerases"/>
    <property type="match status" value="1"/>
</dbReference>
<dbReference type="GO" id="GO:0015074">
    <property type="term" value="P:DNA integration"/>
    <property type="evidence" value="ECO:0007669"/>
    <property type="project" value="InterPro"/>
</dbReference>
<evidence type="ECO:0000313" key="14">
    <source>
        <dbReference type="Proteomes" id="UP000823749"/>
    </source>
</evidence>
<dbReference type="EMBL" id="JACTNZ010000011">
    <property type="protein sequence ID" value="KAG5525316.1"/>
    <property type="molecule type" value="Genomic_DNA"/>
</dbReference>
<dbReference type="SUPFAM" id="SSF53098">
    <property type="entry name" value="Ribonuclease H-like"/>
    <property type="match status" value="2"/>
</dbReference>
<dbReference type="Pfam" id="PF17921">
    <property type="entry name" value="Integrase_H2C2"/>
    <property type="match status" value="1"/>
</dbReference>
<dbReference type="GO" id="GO:0003676">
    <property type="term" value="F:nucleic acid binding"/>
    <property type="evidence" value="ECO:0007669"/>
    <property type="project" value="InterPro"/>
</dbReference>
<keyword evidence="14" id="KW-1185">Reference proteome</keyword>
<evidence type="ECO:0000256" key="3">
    <source>
        <dbReference type="ARBA" id="ARBA00022695"/>
    </source>
</evidence>
<evidence type="ECO:0000259" key="11">
    <source>
        <dbReference type="PROSITE" id="PS50879"/>
    </source>
</evidence>
<dbReference type="Gene3D" id="3.30.70.270">
    <property type="match status" value="2"/>
</dbReference>
<dbReference type="GO" id="GO:0008233">
    <property type="term" value="F:peptidase activity"/>
    <property type="evidence" value="ECO:0007669"/>
    <property type="project" value="UniProtKB-KW"/>
</dbReference>
<dbReference type="Gene3D" id="3.30.420.10">
    <property type="entry name" value="Ribonuclease H-like superfamily/Ribonuclease H"/>
    <property type="match status" value="2"/>
</dbReference>
<sequence>MDRWIDRTKSPNAGIQPRAQVLDGVVHCIHGPMNRAQANELHEKMYRPSPPGVMVVQNSPKRKMDARSTWEITFTEQDLEGLSLPHNDALVLSLPFQRKLVRRVLVDQGSSAEILFYSAFKALGLSKDQLTPVEAPLIGFTRIPVYPLGKIVLPVYAGSVKLDMGFIVVSSPIPYNAILGRNWLHGMRVVASTLHQCVRFIGESGRQETIKGDQVASKKCFVNSVRGNSKAKEVQSIEVPELLDKTTPEGETREALQGPEEVGRPASDRAVEDLVRIAVNKDGTRSFLIGSALNEVEKTQMVEFLKENMEVFAWTPYEMPGVSPDVIKHSLNVDPARRPVVQKPRRSSALHADAINEEVERLLDAGAIREVQYPTWLANPVVIRKKNGKWRVCVHFTDLNDACPKDCFPCPWINQLVDATAGYARLSFMDAYRGYHQVAMDEEDQEKTAFITPSGTYCYLVMPFGLKNAGATFQRMVALLFKGILGRIMEAYIDDMVAKSKDAADHLLHLGEIFGVLKRFGLKLNAEKCAFGVGSGKFLGHLVTCQGIEADPSQIKAIQEIRAPATVREVQRLAGMAATLNRFISKSSDICRPFFQSIKGNSRRSFVWTPDCDDALTELKRCLSQAPLLVVPNEGDELHLYLAVSEHAVSAVLVRQEISKSVTGTDQKPVYYISKALLPAETRYLPIEKLALALVMAKRKLLPYFQSFTIVVVTEYPLRAVLRKADLSNRLCKWSLELANFDIRYQARTAIKGQVLADFVAEFSHGVEDGRGCDEDLAKNSTGPAPGPRSSHPAHEEYITKRPIPSRRASLFTGHAWRLHVDGASNNRGADAGIVLVSPSGTLHEHSLSIGFPATNNEAEYEALIARLKLARHMGAEEVQVYSDSQLVVNQLNDDYEAKDARMNKYVSQVVALAGSFKNVFFDHVGRDLNSHADTLAGLGAVCADQGGERTIVLGEVPSPSFEPEPQEVMDIHQAPSWMDPLVTYLKHAVLPTDRKEAHKIRCQSASYFIDPSGTLYRRSYTGPDLRVVHEQEVPGILKELHGGSAGCHTGGRSLADRALSQGFWWKRMVHMATEFAKQCKSCQKHSPLFNQPTLPLQHVTSPWPFAQWGVDIIGKLPKATGGFTHIIAATDYYTKWVEAKALITITAADVESFLWKQIFTRFGVPYAIVSDNGTQFVADAIKALYKRRGIQMKTASVSYPQGNGQAEAANKAISAGSPTSAASGRKSCLMFYGATEPLHGVALVALLTPWRSASRPYSMWLLLDPRLELRRLTYQRTMQC</sequence>
<dbReference type="CDD" id="cd01647">
    <property type="entry name" value="RT_LTR"/>
    <property type="match status" value="1"/>
</dbReference>
<evidence type="ECO:0000313" key="13">
    <source>
        <dbReference type="EMBL" id="KAG5525316.1"/>
    </source>
</evidence>
<dbReference type="PROSITE" id="PS50879">
    <property type="entry name" value="RNASE_H_1"/>
    <property type="match status" value="1"/>
</dbReference>
<evidence type="ECO:0000256" key="7">
    <source>
        <dbReference type="ARBA" id="ARBA00022918"/>
    </source>
</evidence>
<name>A0AAV6I9P0_9ERIC</name>
<feature type="region of interest" description="Disordered" evidence="10">
    <location>
        <begin position="772"/>
        <end position="795"/>
    </location>
</feature>
<keyword evidence="9" id="KW-0511">Multifunctional enzyme</keyword>
<keyword evidence="2" id="KW-0808">Transferase</keyword>
<dbReference type="InterPro" id="IPR041577">
    <property type="entry name" value="RT_RNaseH_2"/>
</dbReference>
<feature type="compositionally biased region" description="Basic and acidic residues" evidence="10">
    <location>
        <begin position="242"/>
        <end position="254"/>
    </location>
</feature>
<dbReference type="GO" id="GO:0003964">
    <property type="term" value="F:RNA-directed DNA polymerase activity"/>
    <property type="evidence" value="ECO:0007669"/>
    <property type="project" value="UniProtKB-KW"/>
</dbReference>
<dbReference type="InterPro" id="IPR043502">
    <property type="entry name" value="DNA/RNA_pol_sf"/>
</dbReference>
<keyword evidence="6" id="KW-0378">Hydrolase</keyword>
<proteinExistence type="predicted"/>
<keyword evidence="8" id="KW-0233">DNA recombination</keyword>
<gene>
    <name evidence="13" type="ORF">RHGRI_031859</name>
</gene>
<dbReference type="PROSITE" id="PS50994">
    <property type="entry name" value="INTEGRASE"/>
    <property type="match status" value="1"/>
</dbReference>
<dbReference type="GO" id="GO:0004523">
    <property type="term" value="F:RNA-DNA hybrid ribonuclease activity"/>
    <property type="evidence" value="ECO:0007669"/>
    <property type="project" value="InterPro"/>
</dbReference>
<comment type="caution">
    <text evidence="13">The sequence shown here is derived from an EMBL/GenBank/DDBJ whole genome shotgun (WGS) entry which is preliminary data.</text>
</comment>
<evidence type="ECO:0000256" key="8">
    <source>
        <dbReference type="ARBA" id="ARBA00023172"/>
    </source>
</evidence>
<evidence type="ECO:0000256" key="9">
    <source>
        <dbReference type="ARBA" id="ARBA00023268"/>
    </source>
</evidence>
<feature type="domain" description="Integrase catalytic" evidence="12">
    <location>
        <begin position="1101"/>
        <end position="1214"/>
    </location>
</feature>
<evidence type="ECO:0000256" key="6">
    <source>
        <dbReference type="ARBA" id="ARBA00022801"/>
    </source>
</evidence>
<dbReference type="Proteomes" id="UP000823749">
    <property type="component" value="Chromosome 11"/>
</dbReference>
<dbReference type="Gene3D" id="1.10.340.70">
    <property type="match status" value="1"/>
</dbReference>
<keyword evidence="3" id="KW-0548">Nucleotidyltransferase</keyword>
<dbReference type="InterPro" id="IPR036397">
    <property type="entry name" value="RNaseH_sf"/>
</dbReference>
<dbReference type="Gene3D" id="2.40.70.10">
    <property type="entry name" value="Acid Proteases"/>
    <property type="match status" value="1"/>
</dbReference>
<dbReference type="Pfam" id="PF00665">
    <property type="entry name" value="rve"/>
    <property type="match status" value="1"/>
</dbReference>
<organism evidence="13 14">
    <name type="scientific">Rhododendron griersonianum</name>
    <dbReference type="NCBI Taxonomy" id="479676"/>
    <lineage>
        <taxon>Eukaryota</taxon>
        <taxon>Viridiplantae</taxon>
        <taxon>Streptophyta</taxon>
        <taxon>Embryophyta</taxon>
        <taxon>Tracheophyta</taxon>
        <taxon>Spermatophyta</taxon>
        <taxon>Magnoliopsida</taxon>
        <taxon>eudicotyledons</taxon>
        <taxon>Gunneridae</taxon>
        <taxon>Pentapetalae</taxon>
        <taxon>asterids</taxon>
        <taxon>Ericales</taxon>
        <taxon>Ericaceae</taxon>
        <taxon>Ericoideae</taxon>
        <taxon>Rhodoreae</taxon>
        <taxon>Rhododendron</taxon>
    </lineage>
</organism>
<dbReference type="InterPro" id="IPR043128">
    <property type="entry name" value="Rev_trsase/Diguanyl_cyclase"/>
</dbReference>
<dbReference type="CDD" id="cd00303">
    <property type="entry name" value="retropepsin_like"/>
    <property type="match status" value="1"/>
</dbReference>
<dbReference type="Pfam" id="PF13456">
    <property type="entry name" value="RVT_3"/>
    <property type="match status" value="1"/>
</dbReference>
<keyword evidence="5" id="KW-0255">Endonuclease</keyword>
<evidence type="ECO:0000256" key="2">
    <source>
        <dbReference type="ARBA" id="ARBA00022679"/>
    </source>
</evidence>
<protein>
    <submittedName>
        <fullName evidence="13">Uncharacterized protein</fullName>
    </submittedName>
</protein>
<keyword evidence="1" id="KW-0645">Protease</keyword>
<dbReference type="InterPro" id="IPR021109">
    <property type="entry name" value="Peptidase_aspartic_dom_sf"/>
</dbReference>
<dbReference type="InterPro" id="IPR002156">
    <property type="entry name" value="RNaseH_domain"/>
</dbReference>
<evidence type="ECO:0000259" key="12">
    <source>
        <dbReference type="PROSITE" id="PS50994"/>
    </source>
</evidence>
<evidence type="ECO:0000256" key="5">
    <source>
        <dbReference type="ARBA" id="ARBA00022759"/>
    </source>
</evidence>
<dbReference type="InterPro" id="IPR050951">
    <property type="entry name" value="Retrovirus_Pol_polyprotein"/>
</dbReference>
<evidence type="ECO:0000256" key="10">
    <source>
        <dbReference type="SAM" id="MobiDB-lite"/>
    </source>
</evidence>
<reference evidence="13" key="1">
    <citation type="submission" date="2020-08" db="EMBL/GenBank/DDBJ databases">
        <title>Plant Genome Project.</title>
        <authorList>
            <person name="Zhang R.-G."/>
        </authorList>
    </citation>
    <scope>NUCLEOTIDE SEQUENCE</scope>
    <source>
        <strain evidence="13">WSP0</strain>
        <tissue evidence="13">Leaf</tissue>
    </source>
</reference>
<dbReference type="Pfam" id="PF17919">
    <property type="entry name" value="RT_RNaseH_2"/>
    <property type="match status" value="1"/>
</dbReference>
<dbReference type="InterPro" id="IPR041588">
    <property type="entry name" value="Integrase_H2C2"/>
</dbReference>
<keyword evidence="7" id="KW-0695">RNA-directed DNA polymerase</keyword>
<dbReference type="CDD" id="cd09279">
    <property type="entry name" value="RNase_HI_like"/>
    <property type="match status" value="1"/>
</dbReference>
<dbReference type="InterPro" id="IPR001584">
    <property type="entry name" value="Integrase_cat-core"/>
</dbReference>